<evidence type="ECO:0000256" key="5">
    <source>
        <dbReference type="ARBA" id="ARBA00013220"/>
    </source>
</evidence>
<accession>A0A0L0HLK6</accession>
<dbReference type="GeneID" id="27686995"/>
<comment type="pathway">
    <text evidence="2">Lipid metabolism; sphingolipid metabolism.</text>
</comment>
<comment type="pathway">
    <text evidence="3">Sphingolipid metabolism.</text>
</comment>
<dbReference type="InterPro" id="IPR050087">
    <property type="entry name" value="AON_synthase_class-II"/>
</dbReference>
<evidence type="ECO:0000256" key="2">
    <source>
        <dbReference type="ARBA" id="ARBA00004760"/>
    </source>
</evidence>
<keyword evidence="13" id="KW-1185">Reference proteome</keyword>
<proteinExistence type="inferred from homology"/>
<keyword evidence="7" id="KW-0663">Pyridoxal phosphate</keyword>
<dbReference type="Gene3D" id="3.40.640.10">
    <property type="entry name" value="Type I PLP-dependent aspartate aminotransferase-like (Major domain)"/>
    <property type="match status" value="1"/>
</dbReference>
<dbReference type="GO" id="GO:0005783">
    <property type="term" value="C:endoplasmic reticulum"/>
    <property type="evidence" value="ECO:0007669"/>
    <property type="project" value="TreeGrafter"/>
</dbReference>
<dbReference type="STRING" id="645134.A0A0L0HLK6"/>
<reference evidence="12 13" key="1">
    <citation type="submission" date="2009-08" db="EMBL/GenBank/DDBJ databases">
        <title>The Genome Sequence of Spizellomyces punctatus strain DAOM BR117.</title>
        <authorList>
            <consortium name="The Broad Institute Genome Sequencing Platform"/>
            <person name="Russ C."/>
            <person name="Cuomo C."/>
            <person name="Shea T."/>
            <person name="Young S.K."/>
            <person name="Zeng Q."/>
            <person name="Koehrsen M."/>
            <person name="Haas B."/>
            <person name="Borodovsky M."/>
            <person name="Guigo R."/>
            <person name="Alvarado L."/>
            <person name="Berlin A."/>
            <person name="Bochicchio J."/>
            <person name="Borenstein D."/>
            <person name="Chapman S."/>
            <person name="Chen Z."/>
            <person name="Engels R."/>
            <person name="Freedman E."/>
            <person name="Gellesch M."/>
            <person name="Goldberg J."/>
            <person name="Griggs A."/>
            <person name="Gujja S."/>
            <person name="Heiman D."/>
            <person name="Hepburn T."/>
            <person name="Howarth C."/>
            <person name="Jen D."/>
            <person name="Larson L."/>
            <person name="Lewis B."/>
            <person name="Mehta T."/>
            <person name="Park D."/>
            <person name="Pearson M."/>
            <person name="Roberts A."/>
            <person name="Saif S."/>
            <person name="Shenoy N."/>
            <person name="Sisk P."/>
            <person name="Stolte C."/>
            <person name="Sykes S."/>
            <person name="Thomson T."/>
            <person name="Walk T."/>
            <person name="White J."/>
            <person name="Yandava C."/>
            <person name="Burger G."/>
            <person name="Gray M.W."/>
            <person name="Holland P.W.H."/>
            <person name="King N."/>
            <person name="Lang F.B.F."/>
            <person name="Roger A.J."/>
            <person name="Ruiz-Trillo I."/>
            <person name="Lander E."/>
            <person name="Nusbaum C."/>
        </authorList>
    </citation>
    <scope>NUCLEOTIDE SEQUENCE [LARGE SCALE GENOMIC DNA]</scope>
    <source>
        <strain evidence="12 13">DAOM BR117</strain>
    </source>
</reference>
<dbReference type="SUPFAM" id="SSF53383">
    <property type="entry name" value="PLP-dependent transferases"/>
    <property type="match status" value="1"/>
</dbReference>
<keyword evidence="6" id="KW-0808">Transferase</keyword>
<dbReference type="InterPro" id="IPR015422">
    <property type="entry name" value="PyrdxlP-dep_Trfase_small"/>
</dbReference>
<evidence type="ECO:0000256" key="7">
    <source>
        <dbReference type="ARBA" id="ARBA00022898"/>
    </source>
</evidence>
<dbReference type="GO" id="GO:0016020">
    <property type="term" value="C:membrane"/>
    <property type="evidence" value="ECO:0007669"/>
    <property type="project" value="GOC"/>
</dbReference>
<dbReference type="InParanoid" id="A0A0L0HLK6"/>
<evidence type="ECO:0000256" key="3">
    <source>
        <dbReference type="ARBA" id="ARBA00004991"/>
    </source>
</evidence>
<dbReference type="AlphaFoldDB" id="A0A0L0HLK6"/>
<evidence type="ECO:0000256" key="9">
    <source>
        <dbReference type="ARBA" id="ARBA00023098"/>
    </source>
</evidence>
<dbReference type="GO" id="GO:0046512">
    <property type="term" value="P:sphingosine biosynthetic process"/>
    <property type="evidence" value="ECO:0007669"/>
    <property type="project" value="TreeGrafter"/>
</dbReference>
<dbReference type="GO" id="GO:0046513">
    <property type="term" value="P:ceramide biosynthetic process"/>
    <property type="evidence" value="ECO:0007669"/>
    <property type="project" value="TreeGrafter"/>
</dbReference>
<dbReference type="FunFam" id="3.40.640.10:FF:000049">
    <property type="entry name" value="serine palmitoyltransferase 1 isoform X1"/>
    <property type="match status" value="1"/>
</dbReference>
<evidence type="ECO:0000259" key="11">
    <source>
        <dbReference type="Pfam" id="PF00155"/>
    </source>
</evidence>
<evidence type="ECO:0000256" key="10">
    <source>
        <dbReference type="ARBA" id="ARBA00023315"/>
    </source>
</evidence>
<evidence type="ECO:0000313" key="12">
    <source>
        <dbReference type="EMBL" id="KND01689.1"/>
    </source>
</evidence>
<protein>
    <recommendedName>
        <fullName evidence="5">serine C-palmitoyltransferase</fullName>
        <ecNumber evidence="5">2.3.1.50</ecNumber>
    </recommendedName>
</protein>
<dbReference type="GO" id="GO:0030170">
    <property type="term" value="F:pyridoxal phosphate binding"/>
    <property type="evidence" value="ECO:0007669"/>
    <property type="project" value="InterPro"/>
</dbReference>
<organism evidence="12 13">
    <name type="scientific">Spizellomyces punctatus (strain DAOM BR117)</name>
    <dbReference type="NCBI Taxonomy" id="645134"/>
    <lineage>
        <taxon>Eukaryota</taxon>
        <taxon>Fungi</taxon>
        <taxon>Fungi incertae sedis</taxon>
        <taxon>Chytridiomycota</taxon>
        <taxon>Chytridiomycota incertae sedis</taxon>
        <taxon>Chytridiomycetes</taxon>
        <taxon>Spizellomycetales</taxon>
        <taxon>Spizellomycetaceae</taxon>
        <taxon>Spizellomyces</taxon>
    </lineage>
</organism>
<dbReference type="InterPro" id="IPR015421">
    <property type="entry name" value="PyrdxlP-dep_Trfase_major"/>
</dbReference>
<dbReference type="PANTHER" id="PTHR13693:SF2">
    <property type="entry name" value="SERINE PALMITOYLTRANSFERASE 1"/>
    <property type="match status" value="1"/>
</dbReference>
<dbReference type="InterPro" id="IPR004839">
    <property type="entry name" value="Aminotransferase_I/II_large"/>
</dbReference>
<dbReference type="OrthoDB" id="3168162at2759"/>
<feature type="domain" description="Aminotransferase class I/classII large" evidence="11">
    <location>
        <begin position="143"/>
        <end position="506"/>
    </location>
</feature>
<dbReference type="PANTHER" id="PTHR13693">
    <property type="entry name" value="CLASS II AMINOTRANSFERASE/8-AMINO-7-OXONONANOATE SYNTHASE"/>
    <property type="match status" value="1"/>
</dbReference>
<keyword evidence="10" id="KW-0012">Acyltransferase</keyword>
<dbReference type="GO" id="GO:0004758">
    <property type="term" value="F:serine C-palmitoyltransferase activity"/>
    <property type="evidence" value="ECO:0007669"/>
    <property type="project" value="UniProtKB-EC"/>
</dbReference>
<dbReference type="EMBL" id="KQ257454">
    <property type="protein sequence ID" value="KND01689.1"/>
    <property type="molecule type" value="Genomic_DNA"/>
</dbReference>
<sequence>MASTLGTYAAPLVNDAARDLADSIIIAVNTTFTVASRVYSSIPGSRIFAKYVKASYQNDPYRTLLEICLVIFMIWYFGGKKHKPGDDELQLTEKEIQELIDEWEPEPLVPPLTEAQRTELDKIPVISGSSGSKLKLVDGRERINLASFNFLGALNNESTKDKAIEALRKYGVGSCGPCGFYGTIDVHIELEQEIAKFIGADAAIVYSQGFSTIASVIPAFAKRGDIIVADAGVSFAVQKGLQISRSTVKYFKHNDMEDLEKVLEGIQRDQIEKKKPLTRRFIVAEGLYANHGDICPLPKLLELKNKYKYRLILEESFSLGVLGTRGAGVCDHFGVSGKEVDIIAATFSNALSSSGGFCCGSKEIVEHQRLGGQAYVFSASLPAMLAVAAVEGIKYAESHPEALARLRENAVVMRSTLLKNVQQVQCGGVEDSPVVHLRLRDHRFRNREDEEQALQEVVDEALRNGVLITRAKYVNDQELFLPPPSIRIAVTAGHSRKEVEKAAAIIATAVKKVLKGRK</sequence>
<dbReference type="EC" id="2.3.1.50" evidence="5"/>
<name>A0A0L0HLK6_SPIPD</name>
<dbReference type="RefSeq" id="XP_016609728.1">
    <property type="nucleotide sequence ID" value="XM_016751747.1"/>
</dbReference>
<dbReference type="FunCoup" id="A0A0L0HLK6">
    <property type="interactions" value="626"/>
</dbReference>
<dbReference type="VEuPathDB" id="FungiDB:SPPG_03484"/>
<evidence type="ECO:0000256" key="6">
    <source>
        <dbReference type="ARBA" id="ARBA00022679"/>
    </source>
</evidence>
<comment type="similarity">
    <text evidence="4">Belongs to the class-II pyridoxal-phosphate-dependent aminotransferase family.</text>
</comment>
<dbReference type="Pfam" id="PF00155">
    <property type="entry name" value="Aminotran_1_2"/>
    <property type="match status" value="1"/>
</dbReference>
<dbReference type="InterPro" id="IPR015424">
    <property type="entry name" value="PyrdxlP-dep_Trfase"/>
</dbReference>
<dbReference type="eggNOG" id="KOG1358">
    <property type="taxonomic scope" value="Eukaryota"/>
</dbReference>
<keyword evidence="8" id="KW-0746">Sphingolipid metabolism</keyword>
<evidence type="ECO:0000256" key="4">
    <source>
        <dbReference type="ARBA" id="ARBA00008392"/>
    </source>
</evidence>
<comment type="cofactor">
    <cofactor evidence="1">
        <name>pyridoxal 5'-phosphate</name>
        <dbReference type="ChEBI" id="CHEBI:597326"/>
    </cofactor>
</comment>
<keyword evidence="9" id="KW-0443">Lipid metabolism</keyword>
<evidence type="ECO:0000256" key="8">
    <source>
        <dbReference type="ARBA" id="ARBA00022919"/>
    </source>
</evidence>
<evidence type="ECO:0000256" key="1">
    <source>
        <dbReference type="ARBA" id="ARBA00001933"/>
    </source>
</evidence>
<dbReference type="OMA" id="LTKYGCG"/>
<dbReference type="Gene3D" id="3.90.1150.10">
    <property type="entry name" value="Aspartate Aminotransferase, domain 1"/>
    <property type="match status" value="1"/>
</dbReference>
<evidence type="ECO:0000313" key="13">
    <source>
        <dbReference type="Proteomes" id="UP000053201"/>
    </source>
</evidence>
<gene>
    <name evidence="12" type="ORF">SPPG_03484</name>
</gene>
<dbReference type="Proteomes" id="UP000053201">
    <property type="component" value="Unassembled WGS sequence"/>
</dbReference>